<dbReference type="GO" id="GO:0046872">
    <property type="term" value="F:metal ion binding"/>
    <property type="evidence" value="ECO:0007669"/>
    <property type="project" value="UniProtKB-KW"/>
</dbReference>
<organism evidence="9 10">
    <name type="scientific">Edaphosphingomonas laterariae</name>
    <dbReference type="NCBI Taxonomy" id="861865"/>
    <lineage>
        <taxon>Bacteria</taxon>
        <taxon>Pseudomonadati</taxon>
        <taxon>Pseudomonadota</taxon>
        <taxon>Alphaproteobacteria</taxon>
        <taxon>Sphingomonadales</taxon>
        <taxon>Rhizorhabdaceae</taxon>
        <taxon>Edaphosphingomonas</taxon>
    </lineage>
</organism>
<keyword evidence="2" id="KW-0719">Serine esterase</keyword>
<evidence type="ECO:0000256" key="4">
    <source>
        <dbReference type="ARBA" id="ARBA00022729"/>
    </source>
</evidence>
<keyword evidence="6" id="KW-0106">Calcium</keyword>
<dbReference type="InterPro" id="IPR011118">
    <property type="entry name" value="Tannase/feruloyl_esterase"/>
</dbReference>
<feature type="chain" id="PRO_5013326028" evidence="8">
    <location>
        <begin position="24"/>
        <end position="557"/>
    </location>
</feature>
<dbReference type="RefSeq" id="WP_089220935.1">
    <property type="nucleotide sequence ID" value="NZ_FZOS01000031.1"/>
</dbReference>
<keyword evidence="5" id="KW-0378">Hydrolase</keyword>
<dbReference type="SUPFAM" id="SSF53474">
    <property type="entry name" value="alpha/beta-Hydrolases"/>
    <property type="match status" value="1"/>
</dbReference>
<dbReference type="AlphaFoldDB" id="A0A239J8E6"/>
<accession>A0A239J8E6</accession>
<dbReference type="PANTHER" id="PTHR33938:SF15">
    <property type="entry name" value="FERULOYL ESTERASE B-RELATED"/>
    <property type="match status" value="1"/>
</dbReference>
<comment type="similarity">
    <text evidence="1">Belongs to the tannase family.</text>
</comment>
<protein>
    <submittedName>
        <fullName evidence="9">Feruloyl esterase</fullName>
    </submittedName>
</protein>
<reference evidence="10" key="1">
    <citation type="submission" date="2017-06" db="EMBL/GenBank/DDBJ databases">
        <authorList>
            <person name="Varghese N."/>
            <person name="Submissions S."/>
        </authorList>
    </citation>
    <scope>NUCLEOTIDE SEQUENCE [LARGE SCALE GENOMIC DNA]</scope>
    <source>
        <strain evidence="10">LNB2</strain>
    </source>
</reference>
<evidence type="ECO:0000256" key="8">
    <source>
        <dbReference type="SAM" id="SignalP"/>
    </source>
</evidence>
<proteinExistence type="inferred from homology"/>
<gene>
    <name evidence="9" type="ORF">SAMN06295912_13118</name>
</gene>
<dbReference type="Gene3D" id="3.40.50.1820">
    <property type="entry name" value="alpha/beta hydrolase"/>
    <property type="match status" value="1"/>
</dbReference>
<dbReference type="PANTHER" id="PTHR33938">
    <property type="entry name" value="FERULOYL ESTERASE B-RELATED"/>
    <property type="match status" value="1"/>
</dbReference>
<sequence length="557" mass="59940">MRKDLFVMLAAGAVVSTTSTAWAEEAADTRKCEVSSIQAMAPDDTTIVSATPTAAPVPHCRIEGFVTTTNPGPNKVNFRLQLPDTGWKNRYYFIGMGAAAGYVPSDSQIPPGNPLYKGYAVAGTDTGHQAHMVDWSFLRKNEAQAVDHVHRGAHVVAVATQKITRDYYDAAGMYRYHSGCSGGGRMGVMAIERHPEDFDGVLLGAPGGRSSATMLKFIAAAREMSREPGAWVSPAKFAMVDKKVTAACDGLDGAKDDIIADPRECKFDVAKLACSGADGPECLTQPEIRTIKAILAGPQGPNGKLTEGFPISNMSTWPSFLGQTPPPWSPEPTIENLRKSPSGYVIGDSLARVYFGPDYDALKQFDFKDPKQINAWWEAAKRFDYGQPYPAELGGFSKAGGKLLLWNGVSDSCCSDIELEQYYNDAGKKLPGGKAELEEFVRFYRVPGMAHCGGGTGPQDAPDQMLDALVAWVEQGKVPQSIVTHRGAERVQMQFADPQTKVVSGVMVPPPAGAARDFLLCPHPQVARFNQSTEKGAVDNAANWSCVSPAKKTASHN</sequence>
<keyword evidence="3" id="KW-0479">Metal-binding</keyword>
<feature type="signal peptide" evidence="8">
    <location>
        <begin position="1"/>
        <end position="23"/>
    </location>
</feature>
<evidence type="ECO:0000256" key="7">
    <source>
        <dbReference type="ARBA" id="ARBA00023157"/>
    </source>
</evidence>
<dbReference type="Pfam" id="PF07519">
    <property type="entry name" value="Tannase"/>
    <property type="match status" value="1"/>
</dbReference>
<evidence type="ECO:0000313" key="9">
    <source>
        <dbReference type="EMBL" id="SNT01778.1"/>
    </source>
</evidence>
<evidence type="ECO:0000313" key="10">
    <source>
        <dbReference type="Proteomes" id="UP000198281"/>
    </source>
</evidence>
<name>A0A239J8E6_9SPHN</name>
<keyword evidence="7" id="KW-1015">Disulfide bond</keyword>
<dbReference type="GO" id="GO:0052689">
    <property type="term" value="F:carboxylic ester hydrolase activity"/>
    <property type="evidence" value="ECO:0007669"/>
    <property type="project" value="UniProtKB-KW"/>
</dbReference>
<dbReference type="EMBL" id="FZOS01000031">
    <property type="protein sequence ID" value="SNT01778.1"/>
    <property type="molecule type" value="Genomic_DNA"/>
</dbReference>
<dbReference type="OrthoDB" id="7197884at2"/>
<evidence type="ECO:0000256" key="1">
    <source>
        <dbReference type="ARBA" id="ARBA00006249"/>
    </source>
</evidence>
<evidence type="ECO:0000256" key="3">
    <source>
        <dbReference type="ARBA" id="ARBA00022723"/>
    </source>
</evidence>
<evidence type="ECO:0000256" key="2">
    <source>
        <dbReference type="ARBA" id="ARBA00022487"/>
    </source>
</evidence>
<dbReference type="InterPro" id="IPR029058">
    <property type="entry name" value="AB_hydrolase_fold"/>
</dbReference>
<keyword evidence="4 8" id="KW-0732">Signal</keyword>
<keyword evidence="10" id="KW-1185">Reference proteome</keyword>
<evidence type="ECO:0000256" key="6">
    <source>
        <dbReference type="ARBA" id="ARBA00022837"/>
    </source>
</evidence>
<evidence type="ECO:0000256" key="5">
    <source>
        <dbReference type="ARBA" id="ARBA00022801"/>
    </source>
</evidence>
<dbReference type="Proteomes" id="UP000198281">
    <property type="component" value="Unassembled WGS sequence"/>
</dbReference>